<name>A0A0C9VDW6_SPHS4</name>
<evidence type="ECO:0008006" key="3">
    <source>
        <dbReference type="Google" id="ProtNLM"/>
    </source>
</evidence>
<evidence type="ECO:0000313" key="2">
    <source>
        <dbReference type="Proteomes" id="UP000054279"/>
    </source>
</evidence>
<dbReference type="GO" id="GO:0070291">
    <property type="term" value="P:N-acylethanolamine metabolic process"/>
    <property type="evidence" value="ECO:0007669"/>
    <property type="project" value="TreeGrafter"/>
</dbReference>
<dbReference type="GO" id="GO:0070292">
    <property type="term" value="P:N-acylphosphatidylethanolamine metabolic process"/>
    <property type="evidence" value="ECO:0007669"/>
    <property type="project" value="TreeGrafter"/>
</dbReference>
<evidence type="ECO:0000313" key="1">
    <source>
        <dbReference type="EMBL" id="KIJ39607.1"/>
    </source>
</evidence>
<dbReference type="EMBL" id="KN837151">
    <property type="protein sequence ID" value="KIJ39607.1"/>
    <property type="molecule type" value="Genomic_DNA"/>
</dbReference>
<reference evidence="1 2" key="1">
    <citation type="submission" date="2014-06" db="EMBL/GenBank/DDBJ databases">
        <title>Evolutionary Origins and Diversification of the Mycorrhizal Mutualists.</title>
        <authorList>
            <consortium name="DOE Joint Genome Institute"/>
            <consortium name="Mycorrhizal Genomics Consortium"/>
            <person name="Kohler A."/>
            <person name="Kuo A."/>
            <person name="Nagy L.G."/>
            <person name="Floudas D."/>
            <person name="Copeland A."/>
            <person name="Barry K.W."/>
            <person name="Cichocki N."/>
            <person name="Veneault-Fourrey C."/>
            <person name="LaButti K."/>
            <person name="Lindquist E.A."/>
            <person name="Lipzen A."/>
            <person name="Lundell T."/>
            <person name="Morin E."/>
            <person name="Murat C."/>
            <person name="Riley R."/>
            <person name="Ohm R."/>
            <person name="Sun H."/>
            <person name="Tunlid A."/>
            <person name="Henrissat B."/>
            <person name="Grigoriev I.V."/>
            <person name="Hibbett D.S."/>
            <person name="Martin F."/>
        </authorList>
    </citation>
    <scope>NUCLEOTIDE SEQUENCE [LARGE SCALE GENOMIC DNA]</scope>
    <source>
        <strain evidence="1 2">SS14</strain>
    </source>
</reference>
<dbReference type="InterPro" id="IPR036866">
    <property type="entry name" value="RibonucZ/Hydroxyglut_hydro"/>
</dbReference>
<dbReference type="GO" id="GO:0070290">
    <property type="term" value="F:N-acylphosphatidylethanolamine-specific phospholipase D activity"/>
    <property type="evidence" value="ECO:0007669"/>
    <property type="project" value="TreeGrafter"/>
</dbReference>
<dbReference type="PANTHER" id="PTHR15032">
    <property type="entry name" value="N-ACYL-PHOSPHATIDYLETHANOLAMINE-HYDROLYZING PHOSPHOLIPASE D"/>
    <property type="match status" value="1"/>
</dbReference>
<dbReference type="HOGENOM" id="CLU_2814079_0_0_1"/>
<sequence length="67" mass="7215">MHCSPKDSVAVFKDVKAKRTLAMHWGTWVLSSEGVLAPVEELKADCAEAGVKDGKFMACGLGDMTFI</sequence>
<keyword evidence="2" id="KW-1185">Reference proteome</keyword>
<organism evidence="1 2">
    <name type="scientific">Sphaerobolus stellatus (strain SS14)</name>
    <dbReference type="NCBI Taxonomy" id="990650"/>
    <lineage>
        <taxon>Eukaryota</taxon>
        <taxon>Fungi</taxon>
        <taxon>Dikarya</taxon>
        <taxon>Basidiomycota</taxon>
        <taxon>Agaricomycotina</taxon>
        <taxon>Agaricomycetes</taxon>
        <taxon>Phallomycetidae</taxon>
        <taxon>Geastrales</taxon>
        <taxon>Sphaerobolaceae</taxon>
        <taxon>Sphaerobolus</taxon>
    </lineage>
</organism>
<accession>A0A0C9VDW6</accession>
<proteinExistence type="predicted"/>
<dbReference type="GO" id="GO:0005737">
    <property type="term" value="C:cytoplasm"/>
    <property type="evidence" value="ECO:0007669"/>
    <property type="project" value="TreeGrafter"/>
</dbReference>
<gene>
    <name evidence="1" type="ORF">M422DRAFT_257672</name>
</gene>
<dbReference type="PANTHER" id="PTHR15032:SF4">
    <property type="entry name" value="N-ACYL-PHOSPHATIDYLETHANOLAMINE-HYDROLYZING PHOSPHOLIPASE D"/>
    <property type="match status" value="1"/>
</dbReference>
<protein>
    <recommendedName>
        <fullName evidence="3">Metallo-beta-lactamase domain-containing protein</fullName>
    </recommendedName>
</protein>
<dbReference type="Proteomes" id="UP000054279">
    <property type="component" value="Unassembled WGS sequence"/>
</dbReference>
<dbReference type="OrthoDB" id="332863at2759"/>
<dbReference type="AlphaFoldDB" id="A0A0C9VDW6"/>
<dbReference type="Gene3D" id="3.60.15.10">
    <property type="entry name" value="Ribonuclease Z/Hydroxyacylglutathione hydrolase-like"/>
    <property type="match status" value="1"/>
</dbReference>